<dbReference type="InterPro" id="IPR004130">
    <property type="entry name" value="Gpn"/>
</dbReference>
<reference evidence="7" key="1">
    <citation type="journal article" date="2013" name="Proc. Natl. Acad. Sci. U.S.A.">
        <title>Genome structure and metabolic features in the red seaweed Chondrus crispus shed light on evolution of the Archaeplastida.</title>
        <authorList>
            <person name="Collen J."/>
            <person name="Porcel B."/>
            <person name="Carre W."/>
            <person name="Ball S.G."/>
            <person name="Chaparro C."/>
            <person name="Tonon T."/>
            <person name="Barbeyron T."/>
            <person name="Michel G."/>
            <person name="Noel B."/>
            <person name="Valentin K."/>
            <person name="Elias M."/>
            <person name="Artiguenave F."/>
            <person name="Arun A."/>
            <person name="Aury J.M."/>
            <person name="Barbosa-Neto J.F."/>
            <person name="Bothwell J.H."/>
            <person name="Bouget F.Y."/>
            <person name="Brillet L."/>
            <person name="Cabello-Hurtado F."/>
            <person name="Capella-Gutierrez S."/>
            <person name="Charrier B."/>
            <person name="Cladiere L."/>
            <person name="Cock J.M."/>
            <person name="Coelho S.M."/>
            <person name="Colleoni C."/>
            <person name="Czjzek M."/>
            <person name="Da Silva C."/>
            <person name="Delage L."/>
            <person name="Denoeud F."/>
            <person name="Deschamps P."/>
            <person name="Dittami S.M."/>
            <person name="Gabaldon T."/>
            <person name="Gachon C.M."/>
            <person name="Groisillier A."/>
            <person name="Herve C."/>
            <person name="Jabbari K."/>
            <person name="Katinka M."/>
            <person name="Kloareg B."/>
            <person name="Kowalczyk N."/>
            <person name="Labadie K."/>
            <person name="Leblanc C."/>
            <person name="Lopez P.J."/>
            <person name="McLachlan D.H."/>
            <person name="Meslet-Cladiere L."/>
            <person name="Moustafa A."/>
            <person name="Nehr Z."/>
            <person name="Nyvall Collen P."/>
            <person name="Panaud O."/>
            <person name="Partensky F."/>
            <person name="Poulain J."/>
            <person name="Rensing S.A."/>
            <person name="Rousvoal S."/>
            <person name="Samson G."/>
            <person name="Symeonidi A."/>
            <person name="Weissenbach J."/>
            <person name="Zambounis A."/>
            <person name="Wincker P."/>
            <person name="Boyen C."/>
        </authorList>
    </citation>
    <scope>NUCLEOTIDE SEQUENCE [LARGE SCALE GENOMIC DNA]</scope>
    <source>
        <strain evidence="7">cv. Stackhouse</strain>
    </source>
</reference>
<evidence type="ECO:0000256" key="1">
    <source>
        <dbReference type="ARBA" id="ARBA00005290"/>
    </source>
</evidence>
<dbReference type="KEGG" id="ccp:CHC_T00005844001"/>
<dbReference type="PhylomeDB" id="R7QHT9"/>
<accession>R7QHT9</accession>
<gene>
    <name evidence="6" type="ORF">CHC_T00005844001</name>
</gene>
<evidence type="ECO:0000256" key="2">
    <source>
        <dbReference type="ARBA" id="ARBA00022741"/>
    </source>
</evidence>
<dbReference type="EMBL" id="HG001857">
    <property type="protein sequence ID" value="CDF37649.1"/>
    <property type="molecule type" value="Genomic_DNA"/>
</dbReference>
<name>R7QHT9_CHOCR</name>
<dbReference type="GO" id="GO:0005525">
    <property type="term" value="F:GTP binding"/>
    <property type="evidence" value="ECO:0007669"/>
    <property type="project" value="UniProtKB-KW"/>
</dbReference>
<dbReference type="OrthoDB" id="5839at2759"/>
<proteinExistence type="inferred from homology"/>
<evidence type="ECO:0000313" key="6">
    <source>
        <dbReference type="EMBL" id="CDF37649.1"/>
    </source>
</evidence>
<keyword evidence="3 5" id="KW-0378">Hydrolase</keyword>
<dbReference type="Pfam" id="PF03029">
    <property type="entry name" value="ATP_bind_1"/>
    <property type="match status" value="1"/>
</dbReference>
<comment type="subunit">
    <text evidence="5">Binds to RNA polymerase II (RNAPII).</text>
</comment>
<dbReference type="OMA" id="ATHNYFL"/>
<dbReference type="AlphaFoldDB" id="R7QHT9"/>
<evidence type="ECO:0000256" key="4">
    <source>
        <dbReference type="ARBA" id="ARBA00023134"/>
    </source>
</evidence>
<dbReference type="PANTHER" id="PTHR21231">
    <property type="entry name" value="XPA-BINDING PROTEIN 1-RELATED"/>
    <property type="match status" value="1"/>
</dbReference>
<sequence length="291" mass="33055">MVGFGQLVVGPPGSGKTTYCAGMMQFFKASGRDAVVFNMDPANEDLPYEAAADIADLVSTEAIASEFSLGPNGSLLYAMEFLEKNFSWLDKKLEEHKGQYILFDFPGQIELYTHNECIRNIVQKLLRKGYRITAVNLVDSHYCSDPSKFIAVMLTSATLMLQLEMPAVNVLSKIDIIEQYGELPFNLDFFTDNGNLSHLVDMLELDPRMKKFAKLNQALVSLIEDFPFVGYHTLNIQDKESVIHLLRAIDKSNGYMYSNLDVNNLAYDAFLGKPEKDHRWTMEVQERYMKR</sequence>
<dbReference type="Proteomes" id="UP000012073">
    <property type="component" value="Unassembled WGS sequence"/>
</dbReference>
<dbReference type="RefSeq" id="XP_005717520.1">
    <property type="nucleotide sequence ID" value="XM_005717463.1"/>
</dbReference>
<protein>
    <recommendedName>
        <fullName evidence="5">GPN-loop GTPase 2</fullName>
    </recommendedName>
</protein>
<dbReference type="Gramene" id="CDF37649">
    <property type="protein sequence ID" value="CDF37649"/>
    <property type="gene ID" value="CHC_T00005844001"/>
</dbReference>
<dbReference type="PANTHER" id="PTHR21231:SF3">
    <property type="entry name" value="GPN-LOOP GTPASE 2"/>
    <property type="match status" value="1"/>
</dbReference>
<comment type="function">
    <text evidence="5">Small GTPase required for proper localization of RNA polymerase II and III (RNAPII and RNAPIII). May act at an RNAP assembly step prior to nuclear import.</text>
</comment>
<dbReference type="STRING" id="2769.R7QHT9"/>
<dbReference type="Gene3D" id="3.40.50.300">
    <property type="entry name" value="P-loop containing nucleotide triphosphate hydrolases"/>
    <property type="match status" value="1"/>
</dbReference>
<dbReference type="GO" id="GO:0005737">
    <property type="term" value="C:cytoplasm"/>
    <property type="evidence" value="ECO:0007669"/>
    <property type="project" value="TreeGrafter"/>
</dbReference>
<dbReference type="InterPro" id="IPR030231">
    <property type="entry name" value="Gpn2"/>
</dbReference>
<dbReference type="InterPro" id="IPR027417">
    <property type="entry name" value="P-loop_NTPase"/>
</dbReference>
<dbReference type="CDD" id="cd17871">
    <property type="entry name" value="GPN2"/>
    <property type="match status" value="1"/>
</dbReference>
<evidence type="ECO:0000313" key="7">
    <source>
        <dbReference type="Proteomes" id="UP000012073"/>
    </source>
</evidence>
<dbReference type="SUPFAM" id="SSF52540">
    <property type="entry name" value="P-loop containing nucleoside triphosphate hydrolases"/>
    <property type="match status" value="1"/>
</dbReference>
<evidence type="ECO:0000256" key="5">
    <source>
        <dbReference type="RuleBase" id="RU365059"/>
    </source>
</evidence>
<dbReference type="GO" id="GO:0003924">
    <property type="term" value="F:GTPase activity"/>
    <property type="evidence" value="ECO:0007669"/>
    <property type="project" value="TreeGrafter"/>
</dbReference>
<keyword evidence="7" id="KW-1185">Reference proteome</keyword>
<keyword evidence="2 5" id="KW-0547">Nucleotide-binding</keyword>
<dbReference type="FunFam" id="3.40.50.300:FF:000338">
    <property type="entry name" value="GPN-loop GTPase 2"/>
    <property type="match status" value="1"/>
</dbReference>
<organism evidence="6 7">
    <name type="scientific">Chondrus crispus</name>
    <name type="common">Carrageen Irish moss</name>
    <name type="synonym">Polymorpha crispa</name>
    <dbReference type="NCBI Taxonomy" id="2769"/>
    <lineage>
        <taxon>Eukaryota</taxon>
        <taxon>Rhodophyta</taxon>
        <taxon>Florideophyceae</taxon>
        <taxon>Rhodymeniophycidae</taxon>
        <taxon>Gigartinales</taxon>
        <taxon>Gigartinaceae</taxon>
        <taxon>Chondrus</taxon>
    </lineage>
</organism>
<comment type="similarity">
    <text evidence="1 5">Belongs to the GPN-loop GTPase family.</text>
</comment>
<evidence type="ECO:0000256" key="3">
    <source>
        <dbReference type="ARBA" id="ARBA00022801"/>
    </source>
</evidence>
<dbReference type="GeneID" id="17325236"/>
<keyword evidence="4 5" id="KW-0342">GTP-binding</keyword>